<evidence type="ECO:0000313" key="1">
    <source>
        <dbReference type="EMBL" id="KAG0445454.1"/>
    </source>
</evidence>
<sequence>MADGWMMSAFTMQQLEFLYRKLLSPGNVSPAQTNEPSVYQRRRRSDDSVQDAAASRLRQNVRPLTRSPVGVLSARIQHPYLAGVRSHPAAAGRPFGVLAPIRAGHSGRVSSAQVRRLSGGDAGAPPARDRANVDDDSGLIRKAWIQGGRLGSARSVSVAMAVSVLTECVFCEWSTLEGPPVCDRSSIFAVVDVQNSCEWKRPELRPRVLEPCPHVDPTLSPPGDPDSPGDGVPRTCRTPRRS</sequence>
<reference evidence="1 2" key="1">
    <citation type="journal article" date="2020" name="Cell">
        <title>Large-Scale Comparative Analyses of Tick Genomes Elucidate Their Genetic Diversity and Vector Capacities.</title>
        <authorList>
            <consortium name="Tick Genome and Microbiome Consortium (TIGMIC)"/>
            <person name="Jia N."/>
            <person name="Wang J."/>
            <person name="Shi W."/>
            <person name="Du L."/>
            <person name="Sun Y."/>
            <person name="Zhan W."/>
            <person name="Jiang J.F."/>
            <person name="Wang Q."/>
            <person name="Zhang B."/>
            <person name="Ji P."/>
            <person name="Bell-Sakyi L."/>
            <person name="Cui X.M."/>
            <person name="Yuan T.T."/>
            <person name="Jiang B.G."/>
            <person name="Yang W.F."/>
            <person name="Lam T.T."/>
            <person name="Chang Q.C."/>
            <person name="Ding S.J."/>
            <person name="Wang X.J."/>
            <person name="Zhu J.G."/>
            <person name="Ruan X.D."/>
            <person name="Zhao L."/>
            <person name="Wei J.T."/>
            <person name="Ye R.Z."/>
            <person name="Que T.C."/>
            <person name="Du C.H."/>
            <person name="Zhou Y.H."/>
            <person name="Cheng J.X."/>
            <person name="Dai P.F."/>
            <person name="Guo W.B."/>
            <person name="Han X.H."/>
            <person name="Huang E.J."/>
            <person name="Li L.F."/>
            <person name="Wei W."/>
            <person name="Gao Y.C."/>
            <person name="Liu J.Z."/>
            <person name="Shao H.Z."/>
            <person name="Wang X."/>
            <person name="Wang C.C."/>
            <person name="Yang T.C."/>
            <person name="Huo Q.B."/>
            <person name="Li W."/>
            <person name="Chen H.Y."/>
            <person name="Chen S.E."/>
            <person name="Zhou L.G."/>
            <person name="Ni X.B."/>
            <person name="Tian J.H."/>
            <person name="Sheng Y."/>
            <person name="Liu T."/>
            <person name="Pan Y.S."/>
            <person name="Xia L.Y."/>
            <person name="Li J."/>
            <person name="Zhao F."/>
            <person name="Cao W.C."/>
        </authorList>
    </citation>
    <scope>NUCLEOTIDE SEQUENCE [LARGE SCALE GENOMIC DNA]</scope>
    <source>
        <strain evidence="1">Iper-2018</strain>
    </source>
</reference>
<accession>A0AC60R0Q4</accession>
<name>A0AC60R0Q4_IXOPE</name>
<evidence type="ECO:0000313" key="2">
    <source>
        <dbReference type="Proteomes" id="UP000805193"/>
    </source>
</evidence>
<comment type="caution">
    <text evidence="1">The sequence shown here is derived from an EMBL/GenBank/DDBJ whole genome shotgun (WGS) entry which is preliminary data.</text>
</comment>
<protein>
    <submittedName>
        <fullName evidence="1">Uncharacterized protein</fullName>
    </submittedName>
</protein>
<keyword evidence="2" id="KW-1185">Reference proteome</keyword>
<dbReference type="Proteomes" id="UP000805193">
    <property type="component" value="Unassembled WGS sequence"/>
</dbReference>
<dbReference type="EMBL" id="JABSTQ010000343">
    <property type="protein sequence ID" value="KAG0445454.1"/>
    <property type="molecule type" value="Genomic_DNA"/>
</dbReference>
<proteinExistence type="predicted"/>
<gene>
    <name evidence="1" type="ORF">HPB47_014922</name>
</gene>
<organism evidence="1 2">
    <name type="scientific">Ixodes persulcatus</name>
    <name type="common">Taiga tick</name>
    <dbReference type="NCBI Taxonomy" id="34615"/>
    <lineage>
        <taxon>Eukaryota</taxon>
        <taxon>Metazoa</taxon>
        <taxon>Ecdysozoa</taxon>
        <taxon>Arthropoda</taxon>
        <taxon>Chelicerata</taxon>
        <taxon>Arachnida</taxon>
        <taxon>Acari</taxon>
        <taxon>Parasitiformes</taxon>
        <taxon>Ixodida</taxon>
        <taxon>Ixodoidea</taxon>
        <taxon>Ixodidae</taxon>
        <taxon>Ixodinae</taxon>
        <taxon>Ixodes</taxon>
    </lineage>
</organism>